<dbReference type="AlphaFoldDB" id="A0A1I6GCY0"/>
<organism evidence="2 3">
    <name type="scientific">Robiginitalea myxolifaciens</name>
    <dbReference type="NCBI Taxonomy" id="400055"/>
    <lineage>
        <taxon>Bacteria</taxon>
        <taxon>Pseudomonadati</taxon>
        <taxon>Bacteroidota</taxon>
        <taxon>Flavobacteriia</taxon>
        <taxon>Flavobacteriales</taxon>
        <taxon>Flavobacteriaceae</taxon>
        <taxon>Robiginitalea</taxon>
    </lineage>
</organism>
<dbReference type="InterPro" id="IPR007621">
    <property type="entry name" value="TPM_dom"/>
</dbReference>
<accession>A0A1I6GCY0</accession>
<proteinExistence type="predicted"/>
<dbReference type="PANTHER" id="PTHR30373">
    <property type="entry name" value="UPF0603 PROTEIN YGCG"/>
    <property type="match status" value="1"/>
</dbReference>
<dbReference type="EMBL" id="FOYQ01000001">
    <property type="protein sequence ID" value="SFR39990.1"/>
    <property type="molecule type" value="Genomic_DNA"/>
</dbReference>
<sequence length="145" mass="16587">MSEVEAFLSPEEEQEIVEAIRRAETLTSGEIRVHLEYTDRGEPIRRAWDVFYRLKMENTRERNGVLLYIAVHDHHFAIIGDAGIDKVVPEGFWDTTRDRIQEEFRKGNFKAGILAGIESAGLELKAHFPFRPDDTNELSDAVSKG</sequence>
<dbReference type="STRING" id="400055.SAMN04490243_1592"/>
<evidence type="ECO:0000313" key="3">
    <source>
        <dbReference type="Proteomes" id="UP000199534"/>
    </source>
</evidence>
<reference evidence="2 3" key="1">
    <citation type="submission" date="2016-10" db="EMBL/GenBank/DDBJ databases">
        <authorList>
            <person name="de Groot N.N."/>
        </authorList>
    </citation>
    <scope>NUCLEOTIDE SEQUENCE [LARGE SCALE GENOMIC DNA]</scope>
    <source>
        <strain evidence="2 3">DSM 21019</strain>
    </source>
</reference>
<dbReference type="PANTHER" id="PTHR30373:SF8">
    <property type="entry name" value="BLL7265 PROTEIN"/>
    <property type="match status" value="1"/>
</dbReference>
<protein>
    <submittedName>
        <fullName evidence="2">TLP18.3, Psb32 and MOLO-1 founding protein of phosphatase</fullName>
    </submittedName>
</protein>
<dbReference type="RefSeq" id="WP_092981959.1">
    <property type="nucleotide sequence ID" value="NZ_FOYQ01000001.1"/>
</dbReference>
<evidence type="ECO:0000313" key="2">
    <source>
        <dbReference type="EMBL" id="SFR39990.1"/>
    </source>
</evidence>
<dbReference type="Proteomes" id="UP000199534">
    <property type="component" value="Unassembled WGS sequence"/>
</dbReference>
<gene>
    <name evidence="2" type="ORF">SAMN04490243_1592</name>
</gene>
<keyword evidence="3" id="KW-1185">Reference proteome</keyword>
<dbReference type="Gene3D" id="3.10.310.50">
    <property type="match status" value="1"/>
</dbReference>
<feature type="domain" description="TPM" evidence="1">
    <location>
        <begin position="6"/>
        <end position="119"/>
    </location>
</feature>
<name>A0A1I6GCY0_9FLAO</name>
<dbReference type="OrthoDB" id="9786161at2"/>
<dbReference type="Pfam" id="PF04536">
    <property type="entry name" value="TPM_phosphatase"/>
    <property type="match status" value="1"/>
</dbReference>
<evidence type="ECO:0000259" key="1">
    <source>
        <dbReference type="Pfam" id="PF04536"/>
    </source>
</evidence>